<sequence>MSDIRMSDKQREQISALLDDELSSDQAAETLAGLREDEQLRSAWDRYHLIGDVMRGERVHVTTANVADKVRQRLESEPSIIAVPKSEQAAETGQRAPVRWLRPAAGAALAASVAVGAVMVSPHLTQISPESEGITVATAPAPISLPQHSGTRWKNLSQPEVESKLNRYLVDHSEYASPGGMTGVLPYASFVSYDAKP</sequence>
<dbReference type="GO" id="GO:0016989">
    <property type="term" value="F:sigma factor antagonist activity"/>
    <property type="evidence" value="ECO:0007669"/>
    <property type="project" value="InterPro"/>
</dbReference>
<name>A0A1T2KWY0_9GAMM</name>
<dbReference type="InterPro" id="IPR036147">
    <property type="entry name" value="Anti-sigma_E_RseA_N_sf"/>
</dbReference>
<feature type="domain" description="Anti sigma-E protein RseA N-terminal" evidence="1">
    <location>
        <begin position="10"/>
        <end position="88"/>
    </location>
</feature>
<evidence type="ECO:0000313" key="3">
    <source>
        <dbReference type="Proteomes" id="UP000190896"/>
    </source>
</evidence>
<dbReference type="InterPro" id="IPR052383">
    <property type="entry name" value="Anti-sigma-E_RseA-like"/>
</dbReference>
<dbReference type="Pfam" id="PF03872">
    <property type="entry name" value="RseA_N"/>
    <property type="match status" value="1"/>
</dbReference>
<organism evidence="2 3">
    <name type="scientific">Solemya velesiana gill symbiont</name>
    <dbReference type="NCBI Taxonomy" id="1918948"/>
    <lineage>
        <taxon>Bacteria</taxon>
        <taxon>Pseudomonadati</taxon>
        <taxon>Pseudomonadota</taxon>
        <taxon>Gammaproteobacteria</taxon>
        <taxon>sulfur-oxidizing symbionts</taxon>
    </lineage>
</organism>
<dbReference type="SUPFAM" id="SSF89069">
    <property type="entry name" value="N-terminal, cytoplasmic domain of anti-sigmaE factor RseA"/>
    <property type="match status" value="1"/>
</dbReference>
<evidence type="ECO:0000313" key="2">
    <source>
        <dbReference type="EMBL" id="OOZ37368.1"/>
    </source>
</evidence>
<dbReference type="PANTHER" id="PTHR38104">
    <property type="match status" value="1"/>
</dbReference>
<reference evidence="2 3" key="1">
    <citation type="submission" date="2016-11" db="EMBL/GenBank/DDBJ databases">
        <title>Mixed transmission modes and dynamic genome evolution in an obligate animal-bacterial symbiosis.</title>
        <authorList>
            <person name="Russell S.L."/>
            <person name="Corbett-Detig R.B."/>
            <person name="Cavanaugh C.M."/>
        </authorList>
    </citation>
    <scope>NUCLEOTIDE SEQUENCE [LARGE SCALE GENOMIC DNA]</scope>
    <source>
        <strain evidence="2">Se-Cadez</strain>
    </source>
</reference>
<protein>
    <recommendedName>
        <fullName evidence="1">Anti sigma-E protein RseA N-terminal domain-containing protein</fullName>
    </recommendedName>
</protein>
<comment type="caution">
    <text evidence="2">The sequence shown here is derived from an EMBL/GenBank/DDBJ whole genome shotgun (WGS) entry which is preliminary data.</text>
</comment>
<keyword evidence="3" id="KW-1185">Reference proteome</keyword>
<dbReference type="PANTHER" id="PTHR38104:SF1">
    <property type="entry name" value="ANTI-SIGMA-E FACTOR RSEA"/>
    <property type="match status" value="1"/>
</dbReference>
<proteinExistence type="predicted"/>
<dbReference type="CDD" id="cd16328">
    <property type="entry name" value="RseA_N"/>
    <property type="match status" value="1"/>
</dbReference>
<dbReference type="AlphaFoldDB" id="A0A1T2KWY0"/>
<dbReference type="Gene3D" id="1.10.10.880">
    <property type="entry name" value="Anti sigma-E protein RseA, N-terminal domain"/>
    <property type="match status" value="1"/>
</dbReference>
<accession>A0A1T2KWY0</accession>
<evidence type="ECO:0000259" key="1">
    <source>
        <dbReference type="Pfam" id="PF03872"/>
    </source>
</evidence>
<dbReference type="InterPro" id="IPR005572">
    <property type="entry name" value="Anti-sigma_E_RseA_N"/>
</dbReference>
<dbReference type="OrthoDB" id="5298512at2"/>
<gene>
    <name evidence="2" type="ORF">BOW51_02635</name>
</gene>
<dbReference type="Proteomes" id="UP000190896">
    <property type="component" value="Unassembled WGS sequence"/>
</dbReference>
<dbReference type="EMBL" id="MPRJ01000011">
    <property type="protein sequence ID" value="OOZ37368.1"/>
    <property type="molecule type" value="Genomic_DNA"/>
</dbReference>